<dbReference type="InterPro" id="IPR017853">
    <property type="entry name" value="GH"/>
</dbReference>
<dbReference type="InterPro" id="IPR006311">
    <property type="entry name" value="TAT_signal"/>
</dbReference>
<protein>
    <submittedName>
        <fullName evidence="8">Glycosidase</fullName>
    </submittedName>
</protein>
<dbReference type="SUPFAM" id="SSF81296">
    <property type="entry name" value="E set domains"/>
    <property type="match status" value="1"/>
</dbReference>
<dbReference type="Proteomes" id="UP000567795">
    <property type="component" value="Unassembled WGS sequence"/>
</dbReference>
<dbReference type="Gene3D" id="3.20.20.80">
    <property type="entry name" value="Glycosidases"/>
    <property type="match status" value="1"/>
</dbReference>
<dbReference type="CDD" id="cd11339">
    <property type="entry name" value="AmyAc_bac_CMD_like_2"/>
    <property type="match status" value="1"/>
</dbReference>
<dbReference type="EMBL" id="JACBZD010000001">
    <property type="protein sequence ID" value="NYI04526.1"/>
    <property type="molecule type" value="Genomic_DNA"/>
</dbReference>
<dbReference type="PROSITE" id="PS51318">
    <property type="entry name" value="TAT"/>
    <property type="match status" value="1"/>
</dbReference>
<dbReference type="InterPro" id="IPR013780">
    <property type="entry name" value="Glyco_hydro_b"/>
</dbReference>
<dbReference type="Gene3D" id="2.60.40.1110">
    <property type="match status" value="2"/>
</dbReference>
<evidence type="ECO:0000256" key="5">
    <source>
        <dbReference type="ARBA" id="ARBA00023295"/>
    </source>
</evidence>
<evidence type="ECO:0000313" key="8">
    <source>
        <dbReference type="EMBL" id="NYI04526.1"/>
    </source>
</evidence>
<evidence type="ECO:0000256" key="1">
    <source>
        <dbReference type="ARBA" id="ARBA00008061"/>
    </source>
</evidence>
<dbReference type="SMART" id="SM00642">
    <property type="entry name" value="Aamy"/>
    <property type="match status" value="1"/>
</dbReference>
<dbReference type="InterPro" id="IPR006047">
    <property type="entry name" value="GH13_cat_dom"/>
</dbReference>
<dbReference type="InterPro" id="IPR013784">
    <property type="entry name" value="Carb-bd-like_fold"/>
</dbReference>
<keyword evidence="5 8" id="KW-0326">Glycosidase</keyword>
<dbReference type="GO" id="GO:0016798">
    <property type="term" value="F:hydrolase activity, acting on glycosyl bonds"/>
    <property type="evidence" value="ECO:0007669"/>
    <property type="project" value="UniProtKB-KW"/>
</dbReference>
<dbReference type="SUPFAM" id="SSF51445">
    <property type="entry name" value="(Trans)glycosidases"/>
    <property type="match status" value="1"/>
</dbReference>
<dbReference type="InterPro" id="IPR014756">
    <property type="entry name" value="Ig_E-set"/>
</dbReference>
<dbReference type="RefSeq" id="WP_179813404.1">
    <property type="nucleotide sequence ID" value="NZ_JACBZD010000001.1"/>
</dbReference>
<dbReference type="GO" id="GO:0030246">
    <property type="term" value="F:carbohydrate binding"/>
    <property type="evidence" value="ECO:0007669"/>
    <property type="project" value="InterPro"/>
</dbReference>
<dbReference type="PANTHER" id="PTHR10357:SF209">
    <property type="entry name" value="PERIPLASMIC ALPHA-AMYLASE"/>
    <property type="match status" value="1"/>
</dbReference>
<evidence type="ECO:0000256" key="2">
    <source>
        <dbReference type="ARBA" id="ARBA00022729"/>
    </source>
</evidence>
<dbReference type="Pfam" id="PF00128">
    <property type="entry name" value="Alpha-amylase"/>
    <property type="match status" value="1"/>
</dbReference>
<dbReference type="SUPFAM" id="SSF49452">
    <property type="entry name" value="Starch-binding domain-like"/>
    <property type="match status" value="2"/>
</dbReference>
<sequence>MTRRPSSRRSRRLTALAAGALLPLLPLPPVPAAGATAQALPPPPSDAALAAAATRHDLTREQFYFVLPDRFANGDAGNDTGGMPGGALEHGFDPTDKRFYNGGDLRGLIDRLDYVEDLGTTALWLAPVFTNRPVQGTGEDASAGYHGYWITDFTSVDPHFGTKEELEELVEAAHARGIKVFFDVITNHTADVIDYAEGDRAYRPEGAYPYLDADGVPFDDSDYAGTGTFPEVNTESFARTPVVPAGQAAAKSPAWLNDPTMYHNRGDSTFIGESAESGDFHGLDGLWTERPEVVQGMIDIYSTWVEDVGIDGFRIDTVKQVNMEFWQQWAPAVRQHAADQGNDDFFMFGEVHDPNPSNTSRYVTEGELQATLDFPLQGAVRDYASRGGSARALADVFAQDYRYTTADTNAYALPTFLGNHDIGRFGGLLVQDDPAATGDELLARDRLAHELIFLSRGQPVVYSGDEQGLTGSGTAEDSRQSLFASQVADYNDDPVLGGTSGAMDRYDTGAPMYRTIQALSELTREHPALRDGTQTERYADDGAGVYAFSRTEPDAASGEAVEYLVAVNNADQARTVQVPTYSAGMEFRRLYPAAADAGATLTSGDDTRVTLQVPALSAVVYRATAPLAAPAAAPGITLAAPADGSTGTVTVAADVPGTGPQRVTFAAAVGDGEWEVLGTADAPSGQGSTYRITHALSGVPAGTTVRYKAVVEDGAGALASATGQTVLGAEPVEPPPSAVSRDHVVVHYARQDGNYADWSVFAWGDIADGAATPWPQGHRFLGRDAYGAFAWIPLKPGADQVGFLVVDGQGDKDVAEDRAIDVAATGEVWIRQGSTEMLTEPPVAQPDPPVDTAVIHYHRDDGAYDGWGLHVEAGAASPTTWQTPLQPVSRDGYGVTFEVPLLPGADSLDYVLHKGEERDLPGTQVLDFAETGRQVWLLDGRERPLLPPATGAGDLDLGRADAHWIAPDTVVWDAPAPAGTTVQLRHDPVGDIAVADGRLTGAEDAGLVRLVPLPGGLTAEQRALHPELAELPAYAVDPRDTDRVQAANAAQWVATVTVANGAVAAATSVGKQW</sequence>
<keyword evidence="9" id="KW-1185">Reference proteome</keyword>
<evidence type="ECO:0000313" key="9">
    <source>
        <dbReference type="Proteomes" id="UP000567795"/>
    </source>
</evidence>
<dbReference type="Pfam" id="PF03714">
    <property type="entry name" value="PUD"/>
    <property type="match status" value="2"/>
</dbReference>
<comment type="similarity">
    <text evidence="1">Belongs to the glycosyl hydrolase 13 family.</text>
</comment>
<dbReference type="InterPro" id="IPR005323">
    <property type="entry name" value="CBM41_pullulanase"/>
</dbReference>
<dbReference type="SUPFAM" id="SSF51011">
    <property type="entry name" value="Glycosyl hydrolase domain"/>
    <property type="match status" value="1"/>
</dbReference>
<dbReference type="Gene3D" id="2.60.40.1180">
    <property type="entry name" value="Golgi alpha-mannosidase II"/>
    <property type="match status" value="1"/>
</dbReference>
<proteinExistence type="inferred from homology"/>
<dbReference type="CDD" id="cd10315">
    <property type="entry name" value="CBM41_pullulanase"/>
    <property type="match status" value="2"/>
</dbReference>
<dbReference type="GO" id="GO:0005975">
    <property type="term" value="P:carbohydrate metabolic process"/>
    <property type="evidence" value="ECO:0007669"/>
    <property type="project" value="InterPro"/>
</dbReference>
<evidence type="ECO:0000256" key="4">
    <source>
        <dbReference type="ARBA" id="ARBA00022837"/>
    </source>
</evidence>
<evidence type="ECO:0000256" key="3">
    <source>
        <dbReference type="ARBA" id="ARBA00022801"/>
    </source>
</evidence>
<dbReference type="AlphaFoldDB" id="A0A852ZQ04"/>
<keyword evidence="4" id="KW-0106">Calcium</keyword>
<dbReference type="Gene3D" id="2.60.40.1130">
    <property type="entry name" value="Rab geranylgeranyltransferase alpha-subunit, insert domain"/>
    <property type="match status" value="1"/>
</dbReference>
<evidence type="ECO:0000256" key="6">
    <source>
        <dbReference type="SAM" id="SignalP"/>
    </source>
</evidence>
<comment type="caution">
    <text evidence="8">The sequence shown here is derived from an EMBL/GenBank/DDBJ whole genome shotgun (WGS) entry which is preliminary data.</text>
</comment>
<dbReference type="InterPro" id="IPR040671">
    <property type="entry name" value="Pullulanase_N2"/>
</dbReference>
<feature type="chain" id="PRO_5039412554" evidence="6">
    <location>
        <begin position="33"/>
        <end position="1073"/>
    </location>
</feature>
<dbReference type="PANTHER" id="PTHR10357">
    <property type="entry name" value="ALPHA-AMYLASE FAMILY MEMBER"/>
    <property type="match status" value="1"/>
</dbReference>
<name>A0A852ZQ04_9ACTN</name>
<evidence type="ECO:0000259" key="7">
    <source>
        <dbReference type="SMART" id="SM00642"/>
    </source>
</evidence>
<accession>A0A852ZQ04</accession>
<feature type="domain" description="Glycosyl hydrolase family 13 catalytic" evidence="7">
    <location>
        <begin position="65"/>
        <end position="523"/>
    </location>
</feature>
<dbReference type="Pfam" id="PF17967">
    <property type="entry name" value="Pullulanase_N2"/>
    <property type="match status" value="1"/>
</dbReference>
<keyword evidence="2 6" id="KW-0732">Signal</keyword>
<feature type="signal peptide" evidence="6">
    <location>
        <begin position="1"/>
        <end position="32"/>
    </location>
</feature>
<reference evidence="8 9" key="1">
    <citation type="submission" date="2020-07" db="EMBL/GenBank/DDBJ databases">
        <title>Sequencing the genomes of 1000 actinobacteria strains.</title>
        <authorList>
            <person name="Klenk H.-P."/>
        </authorList>
    </citation>
    <scope>NUCLEOTIDE SEQUENCE [LARGE SCALE GENOMIC DNA]</scope>
    <source>
        <strain evidence="8 9">DSM 42178</strain>
    </source>
</reference>
<keyword evidence="3" id="KW-0378">Hydrolase</keyword>
<gene>
    <name evidence="8" type="ORF">FHU37_001469</name>
</gene>
<organism evidence="8 9">
    <name type="scientific">Allostreptomyces psammosilenae</name>
    <dbReference type="NCBI Taxonomy" id="1892865"/>
    <lineage>
        <taxon>Bacteria</taxon>
        <taxon>Bacillati</taxon>
        <taxon>Actinomycetota</taxon>
        <taxon>Actinomycetes</taxon>
        <taxon>Kitasatosporales</taxon>
        <taxon>Streptomycetaceae</taxon>
        <taxon>Allostreptomyces</taxon>
    </lineage>
</organism>